<dbReference type="InterPro" id="IPR013094">
    <property type="entry name" value="AB_hydrolase_3"/>
</dbReference>
<organism evidence="3 5">
    <name type="scientific">Legionella jamestowniensis</name>
    <dbReference type="NCBI Taxonomy" id="455"/>
    <lineage>
        <taxon>Bacteria</taxon>
        <taxon>Pseudomonadati</taxon>
        <taxon>Pseudomonadota</taxon>
        <taxon>Gammaproteobacteria</taxon>
        <taxon>Legionellales</taxon>
        <taxon>Legionellaceae</taxon>
        <taxon>Legionella</taxon>
    </lineage>
</organism>
<name>A0A0W0UYP7_9GAMM</name>
<gene>
    <name evidence="4" type="ORF">A8135_11645</name>
    <name evidence="3" type="ORF">Ljam_0261</name>
</gene>
<proteinExistence type="predicted"/>
<dbReference type="RefSeq" id="WP_058448342.1">
    <property type="nucleotide sequence ID" value="NZ_LYOZ01000016.1"/>
</dbReference>
<dbReference type="PANTHER" id="PTHR48081">
    <property type="entry name" value="AB HYDROLASE SUPERFAMILY PROTEIN C4A8.06C"/>
    <property type="match status" value="1"/>
</dbReference>
<dbReference type="Proteomes" id="UP000093336">
    <property type="component" value="Unassembled WGS sequence"/>
</dbReference>
<dbReference type="InterPro" id="IPR050300">
    <property type="entry name" value="GDXG_lipolytic_enzyme"/>
</dbReference>
<sequence length="305" mass="34133">MPLNKSDLEFFDLLPQEVPQALTLEQIRQAAKSLSQFVGHPANIAFHDGTIQNRDGLSIRYRFYAESDKKKPLIIYFPGTGFIHQLFEENHTIISRIAKYSNCHALMVDYRLAPENPYPKPLEDAIDAFNEVIKHPEQFRADLSKLILAGWSSGANLAAVLTNLSRSNPNIRIFHQLLISGGFDYTNSVHEFDDYALQDKMLDPVAAQFSFDCYCKESQRTDPRCSPYWESDLSGLPPTTILCGEYDGGRSQSEAYAKKLIQAGNSVNKIIMPGQTHMTILLRKICSDGDDPAEIAGKTIANALS</sequence>
<dbReference type="Proteomes" id="UP000054715">
    <property type="component" value="Unassembled WGS sequence"/>
</dbReference>
<dbReference type="EMBL" id="LNYG01000004">
    <property type="protein sequence ID" value="KTD13003.1"/>
    <property type="molecule type" value="Genomic_DNA"/>
</dbReference>
<dbReference type="STRING" id="455.Ljam_0261"/>
<keyword evidence="6" id="KW-1185">Reference proteome</keyword>
<dbReference type="Pfam" id="PF07859">
    <property type="entry name" value="Abhydrolase_3"/>
    <property type="match status" value="1"/>
</dbReference>
<evidence type="ECO:0000256" key="1">
    <source>
        <dbReference type="ARBA" id="ARBA00022801"/>
    </source>
</evidence>
<dbReference type="AlphaFoldDB" id="A0A0W0UYP7"/>
<reference evidence="4 6" key="2">
    <citation type="submission" date="2016-05" db="EMBL/GenBank/DDBJ databases">
        <authorList>
            <person name="Prochazka B."/>
            <person name="Indra A."/>
            <person name="Hasenberger P."/>
            <person name="Blaschitz M."/>
            <person name="Wagner L."/>
            <person name="Wewalka G."/>
            <person name="Sorschag S."/>
            <person name="Schmid D."/>
            <person name="Ruppitsch W."/>
        </authorList>
    </citation>
    <scope>NUCLEOTIDE SEQUENCE [LARGE SCALE GENOMIC DNA]</scope>
    <source>
        <strain evidence="4 6">974010_12</strain>
    </source>
</reference>
<dbReference type="PATRIC" id="fig|455.5.peg.273"/>
<comment type="caution">
    <text evidence="3">The sequence shown here is derived from an EMBL/GenBank/DDBJ whole genome shotgun (WGS) entry which is preliminary data.</text>
</comment>
<reference evidence="3 5" key="1">
    <citation type="submission" date="2015-11" db="EMBL/GenBank/DDBJ databases">
        <title>Genomic analysis of 38 Legionella species identifies large and diverse effector repertoires.</title>
        <authorList>
            <person name="Burstein D."/>
            <person name="Amaro F."/>
            <person name="Zusman T."/>
            <person name="Lifshitz Z."/>
            <person name="Cohen O."/>
            <person name="Gilbert J.A."/>
            <person name="Pupko T."/>
            <person name="Shuman H.A."/>
            <person name="Segal G."/>
        </authorList>
    </citation>
    <scope>NUCLEOTIDE SEQUENCE [LARGE SCALE GENOMIC DNA]</scope>
    <source>
        <strain evidence="3 5">JA-26-G1-E2</strain>
    </source>
</reference>
<dbReference type="SUPFAM" id="SSF53474">
    <property type="entry name" value="alpha/beta-Hydrolases"/>
    <property type="match status" value="1"/>
</dbReference>
<dbReference type="GO" id="GO:0016787">
    <property type="term" value="F:hydrolase activity"/>
    <property type="evidence" value="ECO:0007669"/>
    <property type="project" value="UniProtKB-KW"/>
</dbReference>
<dbReference type="Gene3D" id="3.40.50.1820">
    <property type="entry name" value="alpha/beta hydrolase"/>
    <property type="match status" value="1"/>
</dbReference>
<evidence type="ECO:0000313" key="5">
    <source>
        <dbReference type="Proteomes" id="UP000054715"/>
    </source>
</evidence>
<feature type="domain" description="Alpha/beta hydrolase fold-3" evidence="2">
    <location>
        <begin position="74"/>
        <end position="278"/>
    </location>
</feature>
<evidence type="ECO:0000313" key="6">
    <source>
        <dbReference type="Proteomes" id="UP000093336"/>
    </source>
</evidence>
<dbReference type="EMBL" id="LYOZ01000016">
    <property type="protein sequence ID" value="OCH98214.1"/>
    <property type="molecule type" value="Genomic_DNA"/>
</dbReference>
<evidence type="ECO:0000259" key="2">
    <source>
        <dbReference type="Pfam" id="PF07859"/>
    </source>
</evidence>
<protein>
    <submittedName>
        <fullName evidence="3">Alpha/beta hydrolase</fullName>
    </submittedName>
</protein>
<evidence type="ECO:0000313" key="3">
    <source>
        <dbReference type="EMBL" id="KTD13003.1"/>
    </source>
</evidence>
<evidence type="ECO:0000313" key="4">
    <source>
        <dbReference type="EMBL" id="OCH98214.1"/>
    </source>
</evidence>
<accession>A0A0W0UYP7</accession>
<dbReference type="PANTHER" id="PTHR48081:SF8">
    <property type="entry name" value="ALPHA_BETA HYDROLASE FOLD-3 DOMAIN-CONTAINING PROTEIN-RELATED"/>
    <property type="match status" value="1"/>
</dbReference>
<keyword evidence="1 3" id="KW-0378">Hydrolase</keyword>
<dbReference type="InterPro" id="IPR029058">
    <property type="entry name" value="AB_hydrolase_fold"/>
</dbReference>